<dbReference type="AlphaFoldDB" id="A0A1V9XAR6"/>
<keyword evidence="3" id="KW-1185">Reference proteome</keyword>
<evidence type="ECO:0000313" key="2">
    <source>
        <dbReference type="EMBL" id="OQR70491.1"/>
    </source>
</evidence>
<protein>
    <submittedName>
        <fullName evidence="2">Uncharacterized protein</fullName>
    </submittedName>
</protein>
<comment type="caution">
    <text evidence="2">The sequence shown here is derived from an EMBL/GenBank/DDBJ whole genome shotgun (WGS) entry which is preliminary data.</text>
</comment>
<evidence type="ECO:0000256" key="1">
    <source>
        <dbReference type="SAM" id="MobiDB-lite"/>
    </source>
</evidence>
<evidence type="ECO:0000313" key="3">
    <source>
        <dbReference type="Proteomes" id="UP000192247"/>
    </source>
</evidence>
<proteinExistence type="predicted"/>
<reference evidence="2 3" key="1">
    <citation type="journal article" date="2017" name="Gigascience">
        <title>Draft genome of the honey bee ectoparasitic mite, Tropilaelaps mercedesae, is shaped by the parasitic life history.</title>
        <authorList>
            <person name="Dong X."/>
            <person name="Armstrong S.D."/>
            <person name="Xia D."/>
            <person name="Makepeace B.L."/>
            <person name="Darby A.C."/>
            <person name="Kadowaki T."/>
        </authorList>
    </citation>
    <scope>NUCLEOTIDE SEQUENCE [LARGE SCALE GENOMIC DNA]</scope>
    <source>
        <strain evidence="2">Wuxi-XJTLU</strain>
    </source>
</reference>
<dbReference type="OrthoDB" id="10475538at2759"/>
<organism evidence="2 3">
    <name type="scientific">Tropilaelaps mercedesae</name>
    <dbReference type="NCBI Taxonomy" id="418985"/>
    <lineage>
        <taxon>Eukaryota</taxon>
        <taxon>Metazoa</taxon>
        <taxon>Ecdysozoa</taxon>
        <taxon>Arthropoda</taxon>
        <taxon>Chelicerata</taxon>
        <taxon>Arachnida</taxon>
        <taxon>Acari</taxon>
        <taxon>Parasitiformes</taxon>
        <taxon>Mesostigmata</taxon>
        <taxon>Gamasina</taxon>
        <taxon>Dermanyssoidea</taxon>
        <taxon>Laelapidae</taxon>
        <taxon>Tropilaelaps</taxon>
    </lineage>
</organism>
<accession>A0A1V9XAR6</accession>
<sequence>MLIPKSEAAVTVDAGMAGCSILGKDTCGRRCACTPRSGLAYQFVQSEARINIDLLFRQFTRRLSRKASTSVSSLFSSLPYWRLVRCSSKITQRLQARTPPPEDVGTPNPPMGPPGSAASALSGTAAAVAAVASGLPPALASALDTLPPLPPLPPLASLGPPPHGSPAVPGGLGACSTDSRCVGCGFEAADDNALLVHSYQCAVLRRTVRGGWSQQSEMRALGTHKCRFCDYRDYAEYNVKKHEQRSHFGLR</sequence>
<gene>
    <name evidence="2" type="ORF">BIW11_04147</name>
</gene>
<dbReference type="EMBL" id="MNPL01017374">
    <property type="protein sequence ID" value="OQR70491.1"/>
    <property type="molecule type" value="Genomic_DNA"/>
</dbReference>
<feature type="compositionally biased region" description="Pro residues" evidence="1">
    <location>
        <begin position="98"/>
        <end position="113"/>
    </location>
</feature>
<name>A0A1V9XAR6_9ACAR</name>
<dbReference type="Proteomes" id="UP000192247">
    <property type="component" value="Unassembled WGS sequence"/>
</dbReference>
<dbReference type="InParanoid" id="A0A1V9XAR6"/>
<feature type="region of interest" description="Disordered" evidence="1">
    <location>
        <begin position="92"/>
        <end position="119"/>
    </location>
</feature>